<evidence type="ECO:0000259" key="3">
    <source>
        <dbReference type="SMART" id="SM00739"/>
    </source>
</evidence>
<feature type="compositionally biased region" description="Acidic residues" evidence="2">
    <location>
        <begin position="45"/>
        <end position="69"/>
    </location>
</feature>
<feature type="domain" description="KOW" evidence="3">
    <location>
        <begin position="391"/>
        <end position="424"/>
    </location>
</feature>
<feature type="compositionally biased region" description="Polar residues" evidence="2">
    <location>
        <begin position="805"/>
        <end position="819"/>
    </location>
</feature>
<gene>
    <name evidence="4" type="ORF">KIPB_005728</name>
</gene>
<dbReference type="GO" id="GO:0003735">
    <property type="term" value="F:structural constituent of ribosome"/>
    <property type="evidence" value="ECO:0007669"/>
    <property type="project" value="InterPro"/>
</dbReference>
<dbReference type="AlphaFoldDB" id="A0A9K3GJ57"/>
<feature type="compositionally biased region" description="Acidic residues" evidence="2">
    <location>
        <begin position="1"/>
        <end position="15"/>
    </location>
</feature>
<accession>A0A9K3GJ57</accession>
<dbReference type="InterPro" id="IPR041977">
    <property type="entry name" value="KOW_Spt5_4"/>
</dbReference>
<dbReference type="PANTHER" id="PTHR11125:SF7">
    <property type="entry name" value="TRANSCRIPTION ELONGATION FACTOR SPT5"/>
    <property type="match status" value="1"/>
</dbReference>
<dbReference type="EMBL" id="BDIP01001374">
    <property type="protein sequence ID" value="GIQ84270.1"/>
    <property type="molecule type" value="Genomic_DNA"/>
</dbReference>
<dbReference type="InterPro" id="IPR036735">
    <property type="entry name" value="NGN_dom_sf"/>
</dbReference>
<dbReference type="SMART" id="SM00739">
    <property type="entry name" value="KOW"/>
    <property type="match status" value="4"/>
</dbReference>
<dbReference type="Gene3D" id="3.30.70.940">
    <property type="entry name" value="NusG, N-terminal domain"/>
    <property type="match status" value="1"/>
</dbReference>
<dbReference type="InterPro" id="IPR005824">
    <property type="entry name" value="KOW"/>
</dbReference>
<dbReference type="PANTHER" id="PTHR11125">
    <property type="entry name" value="SUPPRESSOR OF TY 5"/>
    <property type="match status" value="1"/>
</dbReference>
<dbReference type="InterPro" id="IPR005100">
    <property type="entry name" value="NGN-domain"/>
</dbReference>
<keyword evidence="1" id="KW-0804">Transcription</keyword>
<feature type="region of interest" description="Disordered" evidence="2">
    <location>
        <begin position="875"/>
        <end position="908"/>
    </location>
</feature>
<proteinExistence type="predicted"/>
<name>A0A9K3GJ57_9EUKA</name>
<dbReference type="GO" id="GO:0006412">
    <property type="term" value="P:translation"/>
    <property type="evidence" value="ECO:0007669"/>
    <property type="project" value="InterPro"/>
</dbReference>
<sequence length="908" mass="97883">MSSEEEEHSGEEYSDAETRDVSPPAQKRRAREEKDGMHNLRAAYLDDEAEVSGDDDSMEDMSDYDDSELDESIIDDAPDDVDVTGEAANIRALDREKERKEYAALEEGVERRAARPVAQFGAAAPVPVQEDPFLWRVDTKPGKEQEALLDICHRVGVLTAKGEPVAVYGCVCRPGDRGVIYVEAFEKESVRAACQGSQNVLYKTGPRNARIYSSGFNPPKLPRALQYELVTAKESGSVKPDMVCRVRRGLYSGDLCQVVSVNSARQRAVVRLVPRVGALDDLATSRRKVKTGKRTRPPARLITSEEMERFTDGLYDPMEEVVVGKKRFVGGFLMHVVPYSNLVVDAQPTQREMLLFSKTRQRLAGDEDEEGLEAQEGQGALGALPALSLPKLFRGDKVTVRESDEPMLAALTGERGLVQEVDKEKGVVSVRFTALNETVPFQRSDLRRLFDASDVVGVVSGPEKGVSGRVVACPDANHVVLLTAGGRRVRVRSSLCRARAGDAASWGQLISFGPAPTDVGFLISGAECPEVLTVTGRVVTLAKGEGRVLPWMQRPATDRDGGLVQKGDEVEVVKGERAGSKGVVEATYRGSLFISSSRETFAVPSDTCTAVGKSSSDALPALMRRKHQGRGSGSLLNGDRICIESKNHSSKGMTGEIMHVSGDYVTVRLTDLSVVTVKRTEIVRADQDEEVDQGGMGMEGMCVYDGANAWDNMGQGGQGVWDQKPNVQQDTMTWGDAQANQNQGYNQGGYNQGQAQFNVPPIPQRGGSQGQGYGQGQYGMSETSGAMRMSHQQSDVRHPTEQSDTHTSAQYGPSDSTPGEVSAYRSARHMTADHTHGTHGTVGFSASHTAGRHSTGAVYGGAQSVTAGISGGMTGQTGAQSMSGAHTGADTGWTEEDGMDEDDGGFDW</sequence>
<dbReference type="GO" id="GO:0032784">
    <property type="term" value="P:regulation of DNA-templated transcription elongation"/>
    <property type="evidence" value="ECO:0007669"/>
    <property type="project" value="InterPro"/>
</dbReference>
<dbReference type="InterPro" id="IPR039659">
    <property type="entry name" value="SPT5"/>
</dbReference>
<comment type="caution">
    <text evidence="4">The sequence shown here is derived from an EMBL/GenBank/DDBJ whole genome shotgun (WGS) entry which is preliminary data.</text>
</comment>
<evidence type="ECO:0000256" key="1">
    <source>
        <dbReference type="ARBA" id="ARBA00023163"/>
    </source>
</evidence>
<dbReference type="Pfam" id="PF23291">
    <property type="entry name" value="KOW4_SPT5"/>
    <property type="match status" value="1"/>
</dbReference>
<organism evidence="4 5">
    <name type="scientific">Kipferlia bialata</name>
    <dbReference type="NCBI Taxonomy" id="797122"/>
    <lineage>
        <taxon>Eukaryota</taxon>
        <taxon>Metamonada</taxon>
        <taxon>Carpediemonas-like organisms</taxon>
        <taxon>Kipferlia</taxon>
    </lineage>
</organism>
<dbReference type="CDD" id="cd06081">
    <property type="entry name" value="KOW_Spt5_1"/>
    <property type="match status" value="1"/>
</dbReference>
<dbReference type="Pfam" id="PF23042">
    <property type="entry name" value="KOW1_SPT5"/>
    <property type="match status" value="1"/>
</dbReference>
<dbReference type="GO" id="GO:0006357">
    <property type="term" value="P:regulation of transcription by RNA polymerase II"/>
    <property type="evidence" value="ECO:0007669"/>
    <property type="project" value="InterPro"/>
</dbReference>
<keyword evidence="5" id="KW-1185">Reference proteome</keyword>
<dbReference type="Pfam" id="PF03439">
    <property type="entry name" value="Spt5-NGN"/>
    <property type="match status" value="1"/>
</dbReference>
<evidence type="ECO:0000313" key="4">
    <source>
        <dbReference type="EMBL" id="GIQ84270.1"/>
    </source>
</evidence>
<feature type="compositionally biased region" description="Acidic residues" evidence="2">
    <location>
        <begin position="893"/>
        <end position="908"/>
    </location>
</feature>
<dbReference type="Proteomes" id="UP000265618">
    <property type="component" value="Unassembled WGS sequence"/>
</dbReference>
<dbReference type="GO" id="GO:0003729">
    <property type="term" value="F:mRNA binding"/>
    <property type="evidence" value="ECO:0007669"/>
    <property type="project" value="TreeGrafter"/>
</dbReference>
<feature type="domain" description="KOW" evidence="3">
    <location>
        <begin position="449"/>
        <end position="476"/>
    </location>
</feature>
<dbReference type="GO" id="GO:0032044">
    <property type="term" value="C:DSIF complex"/>
    <property type="evidence" value="ECO:0007669"/>
    <property type="project" value="TreeGrafter"/>
</dbReference>
<dbReference type="GO" id="GO:0005840">
    <property type="term" value="C:ribosome"/>
    <property type="evidence" value="ECO:0007669"/>
    <property type="project" value="InterPro"/>
</dbReference>
<dbReference type="PROSITE" id="PS01108">
    <property type="entry name" value="RIBOSOMAL_L24"/>
    <property type="match status" value="1"/>
</dbReference>
<evidence type="ECO:0000313" key="5">
    <source>
        <dbReference type="Proteomes" id="UP000265618"/>
    </source>
</evidence>
<feature type="region of interest" description="Disordered" evidence="2">
    <location>
        <begin position="738"/>
        <end position="822"/>
    </location>
</feature>
<feature type="domain" description="KOW" evidence="3">
    <location>
        <begin position="237"/>
        <end position="264"/>
    </location>
</feature>
<feature type="compositionally biased region" description="Basic and acidic residues" evidence="2">
    <location>
        <begin position="794"/>
        <end position="804"/>
    </location>
</feature>
<dbReference type="GO" id="GO:0006368">
    <property type="term" value="P:transcription elongation by RNA polymerase II"/>
    <property type="evidence" value="ECO:0007669"/>
    <property type="project" value="TreeGrafter"/>
</dbReference>
<dbReference type="InterPro" id="IPR005825">
    <property type="entry name" value="Ribosomal_uL24_CS"/>
</dbReference>
<feature type="compositionally biased region" description="Gly residues" evidence="2">
    <location>
        <begin position="767"/>
        <end position="777"/>
    </location>
</feature>
<feature type="domain" description="KOW" evidence="3">
    <location>
        <begin position="563"/>
        <end position="590"/>
    </location>
</feature>
<dbReference type="OrthoDB" id="28901at2759"/>
<feature type="region of interest" description="Disordered" evidence="2">
    <location>
        <begin position="1"/>
        <end position="69"/>
    </location>
</feature>
<dbReference type="InterPro" id="IPR041973">
    <property type="entry name" value="KOW_Spt5_1"/>
</dbReference>
<evidence type="ECO:0000256" key="2">
    <source>
        <dbReference type="SAM" id="MobiDB-lite"/>
    </source>
</evidence>
<protein>
    <recommendedName>
        <fullName evidence="3">KOW domain-containing protein</fullName>
    </recommendedName>
</protein>
<reference evidence="4 5" key="1">
    <citation type="journal article" date="2018" name="PLoS ONE">
        <title>The draft genome of Kipferlia bialata reveals reductive genome evolution in fornicate parasites.</title>
        <authorList>
            <person name="Tanifuji G."/>
            <person name="Takabayashi S."/>
            <person name="Kume K."/>
            <person name="Takagi M."/>
            <person name="Nakayama T."/>
            <person name="Kamikawa R."/>
            <person name="Inagaki Y."/>
            <person name="Hashimoto T."/>
        </authorList>
    </citation>
    <scope>NUCLEOTIDE SEQUENCE [LARGE SCALE GENOMIC DNA]</scope>
    <source>
        <strain evidence="4">NY0173</strain>
    </source>
</reference>